<evidence type="ECO:0000313" key="1">
    <source>
        <dbReference type="EMBL" id="KAJ2978540.1"/>
    </source>
</evidence>
<dbReference type="EMBL" id="JANJQO010000365">
    <property type="protein sequence ID" value="KAJ2978540.1"/>
    <property type="molecule type" value="Genomic_DNA"/>
</dbReference>
<reference evidence="1" key="1">
    <citation type="submission" date="2022-08" db="EMBL/GenBank/DDBJ databases">
        <title>Genome Sequence of Lecanicillium fungicola.</title>
        <authorList>
            <person name="Buettner E."/>
        </authorList>
    </citation>
    <scope>NUCLEOTIDE SEQUENCE</scope>
    <source>
        <strain evidence="1">Babe33</strain>
    </source>
</reference>
<comment type="caution">
    <text evidence="1">The sequence shown here is derived from an EMBL/GenBank/DDBJ whole genome shotgun (WGS) entry which is preliminary data.</text>
</comment>
<accession>A0ACC1NGX8</accession>
<protein>
    <submittedName>
        <fullName evidence="1">Uncharacterized protein</fullName>
    </submittedName>
</protein>
<gene>
    <name evidence="1" type="ORF">NQ176_g3759</name>
</gene>
<sequence length="121" mass="12373">MRGTSATNGISAANGTSATNGSSAANGASVANGTSASNSTSAASGTSAANDTTSFSPGLSVSYVWRIWLPLKAGPCQIIVRNGIRDYGILDIMMLEKLNEATSNLPQFLVILPADILIMVH</sequence>
<evidence type="ECO:0000313" key="2">
    <source>
        <dbReference type="Proteomes" id="UP001143910"/>
    </source>
</evidence>
<proteinExistence type="predicted"/>
<organism evidence="1 2">
    <name type="scientific">Zarea fungicola</name>
    <dbReference type="NCBI Taxonomy" id="93591"/>
    <lineage>
        <taxon>Eukaryota</taxon>
        <taxon>Fungi</taxon>
        <taxon>Dikarya</taxon>
        <taxon>Ascomycota</taxon>
        <taxon>Pezizomycotina</taxon>
        <taxon>Sordariomycetes</taxon>
        <taxon>Hypocreomycetidae</taxon>
        <taxon>Hypocreales</taxon>
        <taxon>Cordycipitaceae</taxon>
        <taxon>Zarea</taxon>
    </lineage>
</organism>
<name>A0ACC1NGX8_9HYPO</name>
<dbReference type="Proteomes" id="UP001143910">
    <property type="component" value="Unassembled WGS sequence"/>
</dbReference>
<keyword evidence="2" id="KW-1185">Reference proteome</keyword>